<accession>A0ABP9G8L2</accession>
<reference evidence="3" key="1">
    <citation type="journal article" date="2019" name="Int. J. Syst. Evol. Microbiol.">
        <title>The Global Catalogue of Microorganisms (GCM) 10K type strain sequencing project: providing services to taxonomists for standard genome sequencing and annotation.</title>
        <authorList>
            <consortium name="The Broad Institute Genomics Platform"/>
            <consortium name="The Broad Institute Genome Sequencing Center for Infectious Disease"/>
            <person name="Wu L."/>
            <person name="Ma J."/>
        </authorList>
    </citation>
    <scope>NUCLEOTIDE SEQUENCE [LARGE SCALE GENOMIC DNA]</scope>
    <source>
        <strain evidence="3">JCM 18123</strain>
    </source>
</reference>
<dbReference type="Proteomes" id="UP001499993">
    <property type="component" value="Unassembled WGS sequence"/>
</dbReference>
<protein>
    <submittedName>
        <fullName evidence="2">Uncharacterized protein</fullName>
    </submittedName>
</protein>
<organism evidence="2 3">
    <name type="scientific">Streptomonospora halophila</name>
    <dbReference type="NCBI Taxonomy" id="427369"/>
    <lineage>
        <taxon>Bacteria</taxon>
        <taxon>Bacillati</taxon>
        <taxon>Actinomycetota</taxon>
        <taxon>Actinomycetes</taxon>
        <taxon>Streptosporangiales</taxon>
        <taxon>Nocardiopsidaceae</taxon>
        <taxon>Streptomonospora</taxon>
    </lineage>
</organism>
<evidence type="ECO:0000313" key="2">
    <source>
        <dbReference type="EMBL" id="GAA4926075.1"/>
    </source>
</evidence>
<gene>
    <name evidence="2" type="ORF">GCM10023224_00970</name>
</gene>
<feature type="compositionally biased region" description="Pro residues" evidence="1">
    <location>
        <begin position="191"/>
        <end position="214"/>
    </location>
</feature>
<name>A0ABP9G8L2_9ACTN</name>
<evidence type="ECO:0000313" key="3">
    <source>
        <dbReference type="Proteomes" id="UP001499993"/>
    </source>
</evidence>
<proteinExistence type="predicted"/>
<feature type="region of interest" description="Disordered" evidence="1">
    <location>
        <begin position="103"/>
        <end position="230"/>
    </location>
</feature>
<feature type="compositionally biased region" description="Low complexity" evidence="1">
    <location>
        <begin position="215"/>
        <end position="230"/>
    </location>
</feature>
<feature type="compositionally biased region" description="Low complexity" evidence="1">
    <location>
        <begin position="138"/>
        <end position="150"/>
    </location>
</feature>
<evidence type="ECO:0000256" key="1">
    <source>
        <dbReference type="SAM" id="MobiDB-lite"/>
    </source>
</evidence>
<keyword evidence="3" id="KW-1185">Reference proteome</keyword>
<sequence length="255" mass="27565">MQAVALQRAAYPRHTRRFRYVCPNCTPDRELLQAAGGDESARMHPAAALKRCFQGSRRNADTRATRRIEGNRTKHPTLFRITEAGCGCDAAALVRFGSRAPPHRARADIPEMPTALHAATPAPRRPDATATGEHPNRRPQAQPPTALAAPTRPPPASTRTDDRGPNHPPPLTAPSRPRPAGTRTEDRGFGQPPPLTAAQHPPLPLSTPRRPSPPLSARDCLSAPSAPPSASFVADFATLLTIFVRRGIDARHKRA</sequence>
<dbReference type="EMBL" id="BAABIK010000001">
    <property type="protein sequence ID" value="GAA4926075.1"/>
    <property type="molecule type" value="Genomic_DNA"/>
</dbReference>
<comment type="caution">
    <text evidence="2">The sequence shown here is derived from an EMBL/GenBank/DDBJ whole genome shotgun (WGS) entry which is preliminary data.</text>
</comment>